<feature type="compositionally biased region" description="Low complexity" evidence="1">
    <location>
        <begin position="14"/>
        <end position="27"/>
    </location>
</feature>
<accession>A0A9W7SP02</accession>
<feature type="compositionally biased region" description="Pro residues" evidence="1">
    <location>
        <begin position="554"/>
        <end position="563"/>
    </location>
</feature>
<feature type="non-terminal residue" evidence="3">
    <location>
        <position position="1"/>
    </location>
</feature>
<comment type="caution">
    <text evidence="3">The sequence shown here is derived from an EMBL/GenBank/DDBJ whole genome shotgun (WGS) entry which is preliminary data.</text>
</comment>
<feature type="compositionally biased region" description="Pro residues" evidence="1">
    <location>
        <begin position="585"/>
        <end position="601"/>
    </location>
</feature>
<sequence>GGRRRTDRPPRPPGLTADAPTPATPTDGGEEQPKPMSLKERMALLQKEQEAQRARHAEGAPRKKPPVKKPSESSERGAAGDGDEDPTQRGSSDRPRPSLDVLSRETPRLPSTQRRPTDPMSPQPVPEHEILSGGEEADQSAAGPECAPIEVDAEKGEGAGDEEEEEEELDEEEQRKQRLRERMARLAGGQQGGGPFNPFGMPPAAAPKKRSTRDKEAGAEELPSSPPRVPQMVAIPGMGGPRPRVQSARDEEPEIAEQMADGREPEPAPAPPRRSTTIERDQPPPVPRDVCLEKPCFVSRPGGRRLQSSSHLDMHARPVPQTPAERGVPPPVPNEGSRPVPRPPPAESRPVPPPPPAAAAPTSPGPGSESDDEMSFRVKRSSAEIDTPGPPTRSAAPPVPTQRDVPPPPGHANKRESYFGSEPSSTTSEKRTSRMPPPIPGVTSPNSPRPPPPPPPAAPSRQSTDLQPPDETQRGESDYEGDYDTDIASSVKHKDALKYHAREPSLDDSTTADELTPVTTPMQQQQQQSRAVPPPPPAQAPPRAGRPSMDAPRAAPPPVPPPQSRAVPGDDDEYDPFRHDTSAGAPPPVPGAVPLAAPPIPTEGEHDQSDADEDEEAPPAPPTRKSTDRAPPPPPSAAAPPMPPREISSQQPPLPTRMSTSTRQSLEVQRQPTIGRRSMEVGRPSGEFSGQIAQDLDLAPTPNHQWWTASNALPPVLQNRNGVDILTESEESQKSKRGGRMQISKDIYVLYMDYSQTVITASYDSTDPAGVTLEQRHEPPPPKLRQDQLESYWQKFGKAIASEASAAGNTKKDSVIGDGSPASLPLELIKKQKDALLPVGTRAYGALVYANLANASTQQFDEIRPGDIITVRNAKFEGHHGSLKTKYKTDYGVSHVGVVEEWDGTRRSVRAWEQGREKKGGVRSEKFRLGDLRSGEVRVWRVVGREWVGWDN</sequence>
<reference evidence="3 4" key="1">
    <citation type="journal article" date="2018" name="IMA Fungus">
        <title>IMA Genome-F 10: Nine draft genome sequences of Claviceps purpurea s.lat., including C. arundinis, C. humidiphila, and C. cf. spartinae, pseudomolecules for the pitch canker pathogen Fusarium circinatum, draft genome of Davidsoniella eucalypti, Grosmannia galeiformis, Quambalaria eucalypti, and Teratosphaeria destructans.</title>
        <authorList>
            <person name="Wingfield B.D."/>
            <person name="Liu M."/>
            <person name="Nguyen H.D."/>
            <person name="Lane F.A."/>
            <person name="Morgan S.W."/>
            <person name="De Vos L."/>
            <person name="Wilken P.M."/>
            <person name="Duong T.A."/>
            <person name="Aylward J."/>
            <person name="Coetzee M.P."/>
            <person name="Dadej K."/>
            <person name="De Beer Z.W."/>
            <person name="Findlay W."/>
            <person name="Havenga M."/>
            <person name="Kolarik M."/>
            <person name="Menzies J.G."/>
            <person name="Naidoo K."/>
            <person name="Pochopski O."/>
            <person name="Shoukouhi P."/>
            <person name="Santana Q.C."/>
            <person name="Seifert K.A."/>
            <person name="Soal N."/>
            <person name="Steenkamp E.T."/>
            <person name="Tatham C.T."/>
            <person name="van der Nest M.A."/>
            <person name="Wingfield M.J."/>
        </authorList>
    </citation>
    <scope>NUCLEOTIDE SEQUENCE [LARGE SCALE GENOMIC DNA]</scope>
    <source>
        <strain evidence="3">CMW44962</strain>
    </source>
</reference>
<feature type="compositionally biased region" description="Low complexity" evidence="1">
    <location>
        <begin position="521"/>
        <end position="531"/>
    </location>
</feature>
<evidence type="ECO:0000256" key="1">
    <source>
        <dbReference type="SAM" id="MobiDB-lite"/>
    </source>
</evidence>
<feature type="compositionally biased region" description="Basic and acidic residues" evidence="1">
    <location>
        <begin position="31"/>
        <end position="61"/>
    </location>
</feature>
<dbReference type="OrthoDB" id="207120at2759"/>
<reference evidence="3 4" key="2">
    <citation type="journal article" date="2021" name="Curr. Genet.">
        <title>Genetic response to nitrogen starvation in the aggressive Eucalyptus foliar pathogen Teratosphaeria destructans.</title>
        <authorList>
            <person name="Havenga M."/>
            <person name="Wingfield B.D."/>
            <person name="Wingfield M.J."/>
            <person name="Dreyer L.L."/>
            <person name="Roets F."/>
            <person name="Aylward J."/>
        </authorList>
    </citation>
    <scope>NUCLEOTIDE SEQUENCE [LARGE SCALE GENOMIC DNA]</scope>
    <source>
        <strain evidence="3">CMW44962</strain>
    </source>
</reference>
<dbReference type="Proteomes" id="UP001138500">
    <property type="component" value="Unassembled WGS sequence"/>
</dbReference>
<dbReference type="Pfam" id="PF25459">
    <property type="entry name" value="AIM3_BBC1_C"/>
    <property type="match status" value="1"/>
</dbReference>
<evidence type="ECO:0000313" key="4">
    <source>
        <dbReference type="Proteomes" id="UP001138500"/>
    </source>
</evidence>
<dbReference type="InterPro" id="IPR057402">
    <property type="entry name" value="AIM3_BBC1_C"/>
</dbReference>
<keyword evidence="4" id="KW-1185">Reference proteome</keyword>
<proteinExistence type="predicted"/>
<feature type="compositionally biased region" description="Basic and acidic residues" evidence="1">
    <location>
        <begin position="492"/>
        <end position="505"/>
    </location>
</feature>
<feature type="compositionally biased region" description="Pro residues" evidence="1">
    <location>
        <begin position="397"/>
        <end position="410"/>
    </location>
</feature>
<feature type="compositionally biased region" description="Polar residues" evidence="1">
    <location>
        <begin position="647"/>
        <end position="672"/>
    </location>
</feature>
<feature type="compositionally biased region" description="Basic and acidic residues" evidence="1">
    <location>
        <begin position="173"/>
        <end position="184"/>
    </location>
</feature>
<feature type="compositionally biased region" description="Low complexity" evidence="1">
    <location>
        <begin position="541"/>
        <end position="553"/>
    </location>
</feature>
<feature type="compositionally biased region" description="Low complexity" evidence="1">
    <location>
        <begin position="359"/>
        <end position="368"/>
    </location>
</feature>
<feature type="compositionally biased region" description="Pro residues" evidence="1">
    <location>
        <begin position="340"/>
        <end position="358"/>
    </location>
</feature>
<dbReference type="AlphaFoldDB" id="A0A9W7SP02"/>
<feature type="compositionally biased region" description="Basic and acidic residues" evidence="1">
    <location>
        <begin position="91"/>
        <end position="107"/>
    </location>
</feature>
<protein>
    <submittedName>
        <fullName evidence="3">Myosin tail region-interacting protein MTI1-like</fullName>
    </submittedName>
</protein>
<feature type="domain" description="BBC1/AIM3 cysteine proteinase-fold" evidence="2">
    <location>
        <begin position="774"/>
        <end position="951"/>
    </location>
</feature>
<feature type="compositionally biased region" description="Pro residues" evidence="1">
    <location>
        <begin position="447"/>
        <end position="458"/>
    </location>
</feature>
<organism evidence="3 4">
    <name type="scientific">Teratosphaeria destructans</name>
    <dbReference type="NCBI Taxonomy" id="418781"/>
    <lineage>
        <taxon>Eukaryota</taxon>
        <taxon>Fungi</taxon>
        <taxon>Dikarya</taxon>
        <taxon>Ascomycota</taxon>
        <taxon>Pezizomycotina</taxon>
        <taxon>Dothideomycetes</taxon>
        <taxon>Dothideomycetidae</taxon>
        <taxon>Mycosphaerellales</taxon>
        <taxon>Teratosphaeriaceae</taxon>
        <taxon>Teratosphaeria</taxon>
    </lineage>
</organism>
<evidence type="ECO:0000313" key="3">
    <source>
        <dbReference type="EMBL" id="KAH9825978.1"/>
    </source>
</evidence>
<gene>
    <name evidence="3" type="ORF">Tdes44962_MAKER10118</name>
</gene>
<feature type="region of interest" description="Disordered" evidence="1">
    <location>
        <begin position="1"/>
        <end position="688"/>
    </location>
</feature>
<feature type="compositionally biased region" description="Pro residues" evidence="1">
    <location>
        <begin position="630"/>
        <end position="644"/>
    </location>
</feature>
<feature type="compositionally biased region" description="Polar residues" evidence="1">
    <location>
        <begin position="507"/>
        <end position="520"/>
    </location>
</feature>
<dbReference type="EMBL" id="RIBY02002052">
    <property type="protein sequence ID" value="KAH9825978.1"/>
    <property type="molecule type" value="Genomic_DNA"/>
</dbReference>
<feature type="compositionally biased region" description="Acidic residues" evidence="1">
    <location>
        <begin position="159"/>
        <end position="172"/>
    </location>
</feature>
<name>A0A9W7SP02_9PEZI</name>
<evidence type="ECO:0000259" key="2">
    <source>
        <dbReference type="Pfam" id="PF25459"/>
    </source>
</evidence>